<gene>
    <name evidence="3" type="ORF">HEK616_26350</name>
</gene>
<dbReference type="Proteomes" id="UP001059597">
    <property type="component" value="Chromosome"/>
</dbReference>
<accession>A0ABN6QSM7</accession>
<dbReference type="Pfam" id="PF20088">
    <property type="entry name" value="DUF6480"/>
    <property type="match status" value="1"/>
</dbReference>
<keyword evidence="2" id="KW-0812">Transmembrane</keyword>
<evidence type="ECO:0008006" key="5">
    <source>
        <dbReference type="Google" id="ProtNLM"/>
    </source>
</evidence>
<keyword evidence="2" id="KW-0472">Membrane</keyword>
<keyword evidence="2" id="KW-1133">Transmembrane helix</keyword>
<proteinExistence type="predicted"/>
<keyword evidence="4" id="KW-1185">Reference proteome</keyword>
<evidence type="ECO:0000256" key="2">
    <source>
        <dbReference type="SAM" id="Phobius"/>
    </source>
</evidence>
<evidence type="ECO:0000313" key="4">
    <source>
        <dbReference type="Proteomes" id="UP001059597"/>
    </source>
</evidence>
<name>A0ABN6QSM7_STRNI</name>
<dbReference type="EMBL" id="AP026073">
    <property type="protein sequence ID" value="BDM69148.1"/>
    <property type="molecule type" value="Genomic_DNA"/>
</dbReference>
<evidence type="ECO:0000313" key="3">
    <source>
        <dbReference type="EMBL" id="BDM69148.1"/>
    </source>
</evidence>
<sequence length="55" mass="5699">MPPGETPPGEDSTGSETGPRDLPTRGWAKGPAIILGIVVVLCAAFFIAYAVIMAR</sequence>
<feature type="transmembrane region" description="Helical" evidence="2">
    <location>
        <begin position="32"/>
        <end position="52"/>
    </location>
</feature>
<dbReference type="InterPro" id="IPR045512">
    <property type="entry name" value="DUF6480"/>
</dbReference>
<feature type="region of interest" description="Disordered" evidence="1">
    <location>
        <begin position="1"/>
        <end position="24"/>
    </location>
</feature>
<protein>
    <recommendedName>
        <fullName evidence="5">Integral membrane protein</fullName>
    </recommendedName>
</protein>
<reference evidence="3" key="1">
    <citation type="submission" date="2022-06" db="EMBL/GenBank/DDBJ databases">
        <title>Complete genome sequence of Streptomyces nigrescens HEK616.</title>
        <authorList>
            <person name="Asamizu S."/>
            <person name="Onaka H."/>
        </authorList>
    </citation>
    <scope>NUCLEOTIDE SEQUENCE</scope>
    <source>
        <strain evidence="3">HEK616</strain>
    </source>
</reference>
<evidence type="ECO:0000256" key="1">
    <source>
        <dbReference type="SAM" id="MobiDB-lite"/>
    </source>
</evidence>
<organism evidence="3 4">
    <name type="scientific">Streptomyces nigrescens</name>
    <dbReference type="NCBI Taxonomy" id="1920"/>
    <lineage>
        <taxon>Bacteria</taxon>
        <taxon>Bacillati</taxon>
        <taxon>Actinomycetota</taxon>
        <taxon>Actinomycetes</taxon>
        <taxon>Kitasatosporales</taxon>
        <taxon>Streptomycetaceae</taxon>
        <taxon>Streptomyces</taxon>
    </lineage>
</organism>